<dbReference type="InterPro" id="IPR009057">
    <property type="entry name" value="Homeodomain-like_sf"/>
</dbReference>
<keyword evidence="2" id="KW-0238">DNA-binding</keyword>
<dbReference type="Pfam" id="PF12833">
    <property type="entry name" value="HTH_18"/>
    <property type="match status" value="1"/>
</dbReference>
<gene>
    <name evidence="5" type="ORF">D5281_08850</name>
</gene>
<comment type="caution">
    <text evidence="5">The sequence shown here is derived from an EMBL/GenBank/DDBJ whole genome shotgun (WGS) entry which is preliminary data.</text>
</comment>
<dbReference type="GO" id="GO:0003700">
    <property type="term" value="F:DNA-binding transcription factor activity"/>
    <property type="evidence" value="ECO:0007669"/>
    <property type="project" value="InterPro"/>
</dbReference>
<dbReference type="PROSITE" id="PS00041">
    <property type="entry name" value="HTH_ARAC_FAMILY_1"/>
    <property type="match status" value="1"/>
</dbReference>
<dbReference type="InterPro" id="IPR014710">
    <property type="entry name" value="RmlC-like_jellyroll"/>
</dbReference>
<dbReference type="PROSITE" id="PS01124">
    <property type="entry name" value="HTH_ARAC_FAMILY_2"/>
    <property type="match status" value="1"/>
</dbReference>
<dbReference type="InterPro" id="IPR037923">
    <property type="entry name" value="HTH-like"/>
</dbReference>
<keyword evidence="6" id="KW-1185">Reference proteome</keyword>
<protein>
    <submittedName>
        <fullName evidence="5">AraC family transcriptional regulator</fullName>
    </submittedName>
</protein>
<dbReference type="InterPro" id="IPR018062">
    <property type="entry name" value="HTH_AraC-typ_CS"/>
</dbReference>
<evidence type="ECO:0000313" key="5">
    <source>
        <dbReference type="EMBL" id="NBJ92699.1"/>
    </source>
</evidence>
<keyword evidence="3" id="KW-0804">Transcription</keyword>
<dbReference type="InterPro" id="IPR018060">
    <property type="entry name" value="HTH_AraC"/>
</dbReference>
<dbReference type="Gene3D" id="2.60.120.10">
    <property type="entry name" value="Jelly Rolls"/>
    <property type="match status" value="1"/>
</dbReference>
<dbReference type="SUPFAM" id="SSF46689">
    <property type="entry name" value="Homeodomain-like"/>
    <property type="match status" value="2"/>
</dbReference>
<dbReference type="Pfam" id="PF02311">
    <property type="entry name" value="AraC_binding"/>
    <property type="match status" value="1"/>
</dbReference>
<dbReference type="GO" id="GO:0043565">
    <property type="term" value="F:sequence-specific DNA binding"/>
    <property type="evidence" value="ECO:0007669"/>
    <property type="project" value="InterPro"/>
</dbReference>
<proteinExistence type="predicted"/>
<keyword evidence="1" id="KW-0805">Transcription regulation</keyword>
<feature type="domain" description="HTH araC/xylS-type" evidence="4">
    <location>
        <begin position="195"/>
        <end position="293"/>
    </location>
</feature>
<reference evidence="5" key="1">
    <citation type="submission" date="2018-09" db="EMBL/GenBank/DDBJ databases">
        <title>Murine metabolic-syndrome-specific gut microbial biobank.</title>
        <authorList>
            <person name="Liu C."/>
        </authorList>
    </citation>
    <scope>NUCLEOTIDE SEQUENCE</scope>
    <source>
        <strain evidence="5">D42-62</strain>
    </source>
</reference>
<dbReference type="EMBL" id="QZDT01000011">
    <property type="protein sequence ID" value="NBJ92699.1"/>
    <property type="molecule type" value="Genomic_DNA"/>
</dbReference>
<accession>A0A9X5BFD5</accession>
<evidence type="ECO:0000256" key="3">
    <source>
        <dbReference type="ARBA" id="ARBA00023163"/>
    </source>
</evidence>
<name>A0A9X5BFD5_9FIRM</name>
<dbReference type="Proteomes" id="UP001154420">
    <property type="component" value="Unassembled WGS sequence"/>
</dbReference>
<dbReference type="AlphaFoldDB" id="A0A9X5BFD5"/>
<dbReference type="Gene3D" id="1.10.10.60">
    <property type="entry name" value="Homeodomain-like"/>
    <property type="match status" value="2"/>
</dbReference>
<dbReference type="SUPFAM" id="SSF51215">
    <property type="entry name" value="Regulatory protein AraC"/>
    <property type="match status" value="1"/>
</dbReference>
<dbReference type="PANTHER" id="PTHR43280">
    <property type="entry name" value="ARAC-FAMILY TRANSCRIPTIONAL REGULATOR"/>
    <property type="match status" value="1"/>
</dbReference>
<dbReference type="SMART" id="SM00342">
    <property type="entry name" value="HTH_ARAC"/>
    <property type="match status" value="1"/>
</dbReference>
<evidence type="ECO:0000256" key="1">
    <source>
        <dbReference type="ARBA" id="ARBA00023015"/>
    </source>
</evidence>
<evidence type="ECO:0000256" key="2">
    <source>
        <dbReference type="ARBA" id="ARBA00023125"/>
    </source>
</evidence>
<organism evidence="5 6">
    <name type="scientific">Parablautia muri</name>
    <dbReference type="NCBI Taxonomy" id="2320879"/>
    <lineage>
        <taxon>Bacteria</taxon>
        <taxon>Bacillati</taxon>
        <taxon>Bacillota</taxon>
        <taxon>Clostridia</taxon>
        <taxon>Lachnospirales</taxon>
        <taxon>Lachnospiraceae</taxon>
        <taxon>Parablautia</taxon>
    </lineage>
</organism>
<evidence type="ECO:0000259" key="4">
    <source>
        <dbReference type="PROSITE" id="PS01124"/>
    </source>
</evidence>
<dbReference type="PANTHER" id="PTHR43280:SF28">
    <property type="entry name" value="HTH-TYPE TRANSCRIPTIONAL ACTIVATOR RHAS"/>
    <property type="match status" value="1"/>
</dbReference>
<dbReference type="InterPro" id="IPR003313">
    <property type="entry name" value="AraC-bd"/>
</dbReference>
<sequence>MRFQMSQKRKNEIIYRYYEMPLNSPVLALYERPYDRTENDRLHFHNYMEIGYCCEGSCSVILDNHEFPCHDGMLTIIPQNVPHMTIFHKEFKCRWQYLIIDTDTFLSDIYKDNCRLAAQLIRRINSQACLDHEKQLERIAVPINQIFKLMQEQEEFYLEELKGLLLTLLINIAKRNKEAPLEDYPPKAPNTTIIAPALDYISRVPERPIKIEELAAMCHVSEAHFRRIFVESMNMPPLKYINQVRIRRACDELQRTHDSINAIAARTGFSTLSTFNRNFRQITGTSPQQLRKQSGQRK</sequence>
<evidence type="ECO:0000313" key="6">
    <source>
        <dbReference type="Proteomes" id="UP001154420"/>
    </source>
</evidence>